<organism evidence="1 2">
    <name type="scientific">Vitis vinifera</name>
    <name type="common">Grape</name>
    <dbReference type="NCBI Taxonomy" id="29760"/>
    <lineage>
        <taxon>Eukaryota</taxon>
        <taxon>Viridiplantae</taxon>
        <taxon>Streptophyta</taxon>
        <taxon>Embryophyta</taxon>
        <taxon>Tracheophyta</taxon>
        <taxon>Spermatophyta</taxon>
        <taxon>Magnoliopsida</taxon>
        <taxon>eudicotyledons</taxon>
        <taxon>Gunneridae</taxon>
        <taxon>Pentapetalae</taxon>
        <taxon>rosids</taxon>
        <taxon>Vitales</taxon>
        <taxon>Vitaceae</taxon>
        <taxon>Viteae</taxon>
        <taxon>Vitis</taxon>
    </lineage>
</organism>
<evidence type="ECO:0000313" key="1">
    <source>
        <dbReference type="EMBL" id="RVW19167.1"/>
    </source>
</evidence>
<reference evidence="1 2" key="1">
    <citation type="journal article" date="2018" name="PLoS Genet.">
        <title>Population sequencing reveals clonal diversity and ancestral inbreeding in the grapevine cultivar Chardonnay.</title>
        <authorList>
            <person name="Roach M.J."/>
            <person name="Johnson D.L."/>
            <person name="Bohlmann J."/>
            <person name="van Vuuren H.J."/>
            <person name="Jones S.J."/>
            <person name="Pretorius I.S."/>
            <person name="Schmidt S.A."/>
            <person name="Borneman A.R."/>
        </authorList>
    </citation>
    <scope>NUCLEOTIDE SEQUENCE [LARGE SCALE GENOMIC DNA]</scope>
    <source>
        <strain evidence="2">cv. Chardonnay</strain>
        <tissue evidence="1">Leaf</tissue>
    </source>
</reference>
<dbReference type="Proteomes" id="UP000288805">
    <property type="component" value="Unassembled WGS sequence"/>
</dbReference>
<accession>A0A438C7D4</accession>
<dbReference type="AlphaFoldDB" id="A0A438C7D4"/>
<proteinExistence type="predicted"/>
<name>A0A438C7D4_VITVI</name>
<dbReference type="EMBL" id="QGNW01002501">
    <property type="protein sequence ID" value="RVW19167.1"/>
    <property type="molecule type" value="Genomic_DNA"/>
</dbReference>
<comment type="caution">
    <text evidence="1">The sequence shown here is derived from an EMBL/GenBank/DDBJ whole genome shotgun (WGS) entry which is preliminary data.</text>
</comment>
<protein>
    <submittedName>
        <fullName evidence="1">Uncharacterized protein</fullName>
    </submittedName>
</protein>
<gene>
    <name evidence="1" type="ORF">CK203_093890</name>
</gene>
<sequence>MPCEAPMSGWRFPSHEYPLMFISYPLRAIVLQVEEMTYIIKRAFMRFNYPFFTAITLGFSPSNFGPSTQTIRAYDGTQRAVIGTLTTTCYDRIHEVGVIPSSLHQKVKFIHEERNITIQSDRDIVTSFEPVLQISHNEDDLHLTRFTFDEVQVVNLEDDSRDMGPREFAFTFDHDIPYGLGYTPTEDDARHMVRLRQDRVRAHLFGVPFDYPLRPYTFQLADYFTRGSEYVPTQRDLTMFRGWLRFRAFNKP</sequence>
<evidence type="ECO:0000313" key="2">
    <source>
        <dbReference type="Proteomes" id="UP000288805"/>
    </source>
</evidence>